<proteinExistence type="predicted"/>
<dbReference type="EMBL" id="JBKAMQ010000002">
    <property type="protein sequence ID" value="MFN6507909.1"/>
    <property type="molecule type" value="Genomic_DNA"/>
</dbReference>
<feature type="compositionally biased region" description="Basic and acidic residues" evidence="1">
    <location>
        <begin position="128"/>
        <end position="139"/>
    </location>
</feature>
<keyword evidence="3" id="KW-1185">Reference proteome</keyword>
<evidence type="ECO:0000256" key="1">
    <source>
        <dbReference type="SAM" id="MobiDB-lite"/>
    </source>
</evidence>
<organism evidence="2 3">
    <name type="scientific">Xanthomonas translucens pv. translucens</name>
    <dbReference type="NCBI Taxonomy" id="134875"/>
    <lineage>
        <taxon>Bacteria</taxon>
        <taxon>Pseudomonadati</taxon>
        <taxon>Pseudomonadota</taxon>
        <taxon>Gammaproteobacteria</taxon>
        <taxon>Lysobacterales</taxon>
        <taxon>Lysobacteraceae</taxon>
        <taxon>Xanthomonas</taxon>
        <taxon>Xanthomonas translucens group</taxon>
    </lineage>
</organism>
<name>A0ABW9KWR9_XANCT</name>
<gene>
    <name evidence="2" type="ORF">ACK3FC_11940</name>
</gene>
<evidence type="ECO:0000313" key="2">
    <source>
        <dbReference type="EMBL" id="MFN6507909.1"/>
    </source>
</evidence>
<reference evidence="2 3" key="1">
    <citation type="submission" date="2024-12" db="EMBL/GenBank/DDBJ databases">
        <authorList>
            <person name="Alaofin S."/>
            <person name="Velasco D."/>
            <person name="Li D."/>
            <person name="Baldwin T."/>
            <person name="Liu Z."/>
            <person name="Schachterle J.K."/>
        </authorList>
    </citation>
    <scope>NUCLEOTIDE SEQUENCE [LARGE SCALE GENOMIC DNA]</scope>
    <source>
        <strain evidence="2 3">B1</strain>
    </source>
</reference>
<dbReference type="InterPro" id="IPR027417">
    <property type="entry name" value="P-loop_NTPase"/>
</dbReference>
<evidence type="ECO:0000313" key="3">
    <source>
        <dbReference type="Proteomes" id="UP001635788"/>
    </source>
</evidence>
<dbReference type="Proteomes" id="UP001635788">
    <property type="component" value="Unassembled WGS sequence"/>
</dbReference>
<protein>
    <submittedName>
        <fullName evidence="2">Uncharacterized protein</fullName>
    </submittedName>
</protein>
<feature type="compositionally biased region" description="Basic residues" evidence="1">
    <location>
        <begin position="91"/>
        <end position="116"/>
    </location>
</feature>
<dbReference type="Gene3D" id="3.40.50.300">
    <property type="entry name" value="P-loop containing nucleotide triphosphate hydrolases"/>
    <property type="match status" value="1"/>
</dbReference>
<comment type="caution">
    <text evidence="2">The sequence shown here is derived from an EMBL/GenBank/DDBJ whole genome shotgun (WGS) entry which is preliminary data.</text>
</comment>
<accession>A0ABW9KWR9</accession>
<dbReference type="RefSeq" id="WP_229017681.1">
    <property type="nucleotide sequence ID" value="NZ_CP064001.1"/>
</dbReference>
<dbReference type="SUPFAM" id="SSF52540">
    <property type="entry name" value="P-loop containing nucleoside triphosphate hydrolases"/>
    <property type="match status" value="1"/>
</dbReference>
<feature type="region of interest" description="Disordered" evidence="1">
    <location>
        <begin position="77"/>
        <end position="139"/>
    </location>
</feature>
<sequence>MSDSRRKIVLVSGAPGAGNTTLAVPLATRLGFPLFCKDFIEETLTDALGDSGGDLAASRRIGGAAMEPLWWLARHAPHSGAGSQLPASQRVRTRQTGRPERPHRRGSLPLRRRRNRQTLSGSRGGRRPSSDRRSTHNPP</sequence>